<dbReference type="NCBIfam" id="NF040763">
    <property type="entry name" value="FeFe_hydrog_A6"/>
    <property type="match status" value="1"/>
</dbReference>
<keyword evidence="1" id="KW-0004">4Fe-4S</keyword>
<dbReference type="InterPro" id="IPR017900">
    <property type="entry name" value="4Fe4S_Fe_S_CS"/>
</dbReference>
<dbReference type="InterPro" id="IPR003149">
    <property type="entry name" value="Fe_hydrogenase_ssu"/>
</dbReference>
<dbReference type="AlphaFoldDB" id="A0A7L7KT77"/>
<proteinExistence type="predicted"/>
<evidence type="ECO:0000313" key="10">
    <source>
        <dbReference type="Proteomes" id="UP000514720"/>
    </source>
</evidence>
<dbReference type="GO" id="GO:0051539">
    <property type="term" value="F:4 iron, 4 sulfur cluster binding"/>
    <property type="evidence" value="ECO:0007669"/>
    <property type="project" value="UniProtKB-KW"/>
</dbReference>
<dbReference type="CDD" id="cd00207">
    <property type="entry name" value="fer2"/>
    <property type="match status" value="1"/>
</dbReference>
<keyword evidence="4" id="KW-0408">Iron</keyword>
<evidence type="ECO:0000256" key="4">
    <source>
        <dbReference type="ARBA" id="ARBA00023004"/>
    </source>
</evidence>
<dbReference type="Gene3D" id="3.30.70.20">
    <property type="match status" value="1"/>
</dbReference>
<dbReference type="KEGG" id="xcl:G4Z02_06970"/>
<dbReference type="Proteomes" id="UP000514720">
    <property type="component" value="Chromosome"/>
</dbReference>
<dbReference type="InterPro" id="IPR004108">
    <property type="entry name" value="Fe_hydrogenase_lsu_C"/>
</dbReference>
<dbReference type="InterPro" id="IPR036010">
    <property type="entry name" value="2Fe-2S_ferredoxin-like_sf"/>
</dbReference>
<keyword evidence="3" id="KW-0677">Repeat</keyword>
<dbReference type="FunFam" id="3.30.70.20:FF:000035">
    <property type="entry name" value="Iron hydrogenase 1"/>
    <property type="match status" value="1"/>
</dbReference>
<dbReference type="InterPro" id="IPR036991">
    <property type="entry name" value="Fe_hydrogenase_ssu_sf"/>
</dbReference>
<dbReference type="InterPro" id="IPR013352">
    <property type="entry name" value="Fe_hydrogenase_subset"/>
</dbReference>
<dbReference type="Pfam" id="PF13510">
    <property type="entry name" value="Fer2_4"/>
    <property type="match status" value="1"/>
</dbReference>
<dbReference type="Pfam" id="PF02256">
    <property type="entry name" value="Fe_hyd_SSU"/>
    <property type="match status" value="1"/>
</dbReference>
<dbReference type="GO" id="GO:0005506">
    <property type="term" value="F:iron ion binding"/>
    <property type="evidence" value="ECO:0007669"/>
    <property type="project" value="InterPro"/>
</dbReference>
<dbReference type="InterPro" id="IPR019574">
    <property type="entry name" value="NADH_UbQ_OxRdtase_Gsu_4Fe4S-bd"/>
</dbReference>
<dbReference type="GO" id="GO:0008901">
    <property type="term" value="F:ferredoxin hydrogenase activity"/>
    <property type="evidence" value="ECO:0007669"/>
    <property type="project" value="InterPro"/>
</dbReference>
<dbReference type="Pfam" id="PF02906">
    <property type="entry name" value="Fe_hyd_lg_C"/>
    <property type="match status" value="1"/>
</dbReference>
<dbReference type="SMART" id="SM00929">
    <property type="entry name" value="NADH-G_4Fe-4S_3"/>
    <property type="match status" value="1"/>
</dbReference>
<dbReference type="InterPro" id="IPR001041">
    <property type="entry name" value="2Fe-2S_ferredoxin-type"/>
</dbReference>
<reference evidence="9 10" key="1">
    <citation type="submission" date="2020-02" db="EMBL/GenBank/DDBJ databases">
        <authorList>
            <person name="Zheng R.K."/>
            <person name="Sun C.M."/>
        </authorList>
    </citation>
    <scope>NUCLEOTIDE SEQUENCE [LARGE SCALE GENOMIC DNA]</scope>
    <source>
        <strain evidence="10">zrk13</strain>
    </source>
</reference>
<feature type="domain" description="4Fe-4S ferredoxin-type" evidence="7">
    <location>
        <begin position="180"/>
        <end position="209"/>
    </location>
</feature>
<dbReference type="Gene3D" id="4.10.260.20">
    <property type="entry name" value="Iron hydrogenase, small subunit"/>
    <property type="match status" value="1"/>
</dbReference>
<dbReference type="Gene3D" id="3.40.950.10">
    <property type="entry name" value="Fe-only Hydrogenase (Larger Subunit), Chain L, domain 3"/>
    <property type="match status" value="1"/>
</dbReference>
<dbReference type="EMBL" id="CP048914">
    <property type="protein sequence ID" value="QMS85492.1"/>
    <property type="molecule type" value="Genomic_DNA"/>
</dbReference>
<dbReference type="PROSITE" id="PS51839">
    <property type="entry name" value="4FE4S_HC3"/>
    <property type="match status" value="1"/>
</dbReference>
<accession>A0A7L7KT77</accession>
<dbReference type="PANTHER" id="PTHR11615">
    <property type="entry name" value="NITRATE, FORMATE, IRON DEHYDROGENASE"/>
    <property type="match status" value="1"/>
</dbReference>
<dbReference type="InterPro" id="IPR054351">
    <property type="entry name" value="NADH_UbQ_OxRdtase_ferredoxin"/>
</dbReference>
<dbReference type="SMART" id="SM00902">
    <property type="entry name" value="Fe_hyd_SSU"/>
    <property type="match status" value="1"/>
</dbReference>
<keyword evidence="2" id="KW-0479">Metal-binding</keyword>
<feature type="domain" description="4Fe-4S His(Cys)3-ligated-type" evidence="8">
    <location>
        <begin position="78"/>
        <end position="117"/>
    </location>
</feature>
<dbReference type="Pfam" id="PF10588">
    <property type="entry name" value="NADH-G_4Fe-4S_3"/>
    <property type="match status" value="1"/>
</dbReference>
<evidence type="ECO:0000256" key="1">
    <source>
        <dbReference type="ARBA" id="ARBA00022485"/>
    </source>
</evidence>
<dbReference type="PROSITE" id="PS00198">
    <property type="entry name" value="4FE4S_FER_1"/>
    <property type="match status" value="1"/>
</dbReference>
<evidence type="ECO:0000259" key="7">
    <source>
        <dbReference type="PROSITE" id="PS51379"/>
    </source>
</evidence>
<dbReference type="FunFam" id="3.10.20.740:FF:000003">
    <property type="entry name" value="Formate dehydrogenase subunit alpha"/>
    <property type="match status" value="1"/>
</dbReference>
<dbReference type="Pfam" id="PF22117">
    <property type="entry name" value="Fer4_Nqo3"/>
    <property type="match status" value="1"/>
</dbReference>
<name>A0A7L7KT77_9MOLU</name>
<organism evidence="9 10">
    <name type="scientific">Candidatus Xianfuyuplasma coldseepsis</name>
    <dbReference type="NCBI Taxonomy" id="2782163"/>
    <lineage>
        <taxon>Bacteria</taxon>
        <taxon>Bacillati</taxon>
        <taxon>Mycoplasmatota</taxon>
        <taxon>Mollicutes</taxon>
        <taxon>Candidatus Izemoplasmatales</taxon>
        <taxon>Candidatus Izemoplasmataceae</taxon>
        <taxon>Candidatus Xianfuyuplasma</taxon>
    </lineage>
</organism>
<dbReference type="NCBIfam" id="TIGR02512">
    <property type="entry name" value="FeFe_hydrog_A"/>
    <property type="match status" value="1"/>
</dbReference>
<protein>
    <submittedName>
        <fullName evidence="9">4Fe-4S dicluster domain-containing protein</fullName>
    </submittedName>
</protein>
<feature type="domain" description="4Fe-4S ferredoxin-type" evidence="7">
    <location>
        <begin position="137"/>
        <end position="167"/>
    </location>
</feature>
<evidence type="ECO:0000256" key="5">
    <source>
        <dbReference type="ARBA" id="ARBA00023014"/>
    </source>
</evidence>
<dbReference type="InterPro" id="IPR049830">
    <property type="entry name" value="HndD"/>
</dbReference>
<evidence type="ECO:0000259" key="6">
    <source>
        <dbReference type="PROSITE" id="PS51085"/>
    </source>
</evidence>
<dbReference type="SUPFAM" id="SSF54292">
    <property type="entry name" value="2Fe-2S ferredoxin-like"/>
    <property type="match status" value="1"/>
</dbReference>
<dbReference type="RefSeq" id="WP_258877290.1">
    <property type="nucleotide sequence ID" value="NZ_CP048914.1"/>
</dbReference>
<dbReference type="InterPro" id="IPR009016">
    <property type="entry name" value="Fe_hydrogenase"/>
</dbReference>
<keyword evidence="10" id="KW-1185">Reference proteome</keyword>
<dbReference type="Gene3D" id="3.10.20.740">
    <property type="match status" value="1"/>
</dbReference>
<dbReference type="PROSITE" id="PS51379">
    <property type="entry name" value="4FE4S_FER_2"/>
    <property type="match status" value="2"/>
</dbReference>
<dbReference type="SUPFAM" id="SSF54862">
    <property type="entry name" value="4Fe-4S ferredoxins"/>
    <property type="match status" value="1"/>
</dbReference>
<gene>
    <name evidence="9" type="ORF">G4Z02_06970</name>
</gene>
<dbReference type="PROSITE" id="PS51085">
    <property type="entry name" value="2FE2S_FER_2"/>
    <property type="match status" value="1"/>
</dbReference>
<keyword evidence="5" id="KW-0411">Iron-sulfur</keyword>
<dbReference type="Gene3D" id="3.40.50.1780">
    <property type="match status" value="1"/>
</dbReference>
<evidence type="ECO:0000259" key="8">
    <source>
        <dbReference type="PROSITE" id="PS51839"/>
    </source>
</evidence>
<dbReference type="InterPro" id="IPR017896">
    <property type="entry name" value="4Fe4S_Fe-S-bd"/>
</dbReference>
<feature type="domain" description="2Fe-2S ferredoxin-type" evidence="6">
    <location>
        <begin position="1"/>
        <end position="78"/>
    </location>
</feature>
<dbReference type="SUPFAM" id="SSF53920">
    <property type="entry name" value="Fe-only hydrogenase"/>
    <property type="match status" value="1"/>
</dbReference>
<evidence type="ECO:0000313" key="9">
    <source>
        <dbReference type="EMBL" id="QMS85492.1"/>
    </source>
</evidence>
<evidence type="ECO:0000256" key="2">
    <source>
        <dbReference type="ARBA" id="ARBA00022723"/>
    </source>
</evidence>
<evidence type="ECO:0000256" key="3">
    <source>
        <dbReference type="ARBA" id="ARBA00022737"/>
    </source>
</evidence>
<sequence>MIHAKINHIDVVVEEGTTILEAAKKYNINIPTLCHYPDLHINSDCRICVVEIDGYRGLKTSCSTPIRDGMMIKTNSPRVLNSRKTVTELILANHDVNCTSCTRNMNCELQQLSKNLGIDTSRFDNVLEYKDIDDQNPSIVRNPNRCIKCGRCVDVCQHVQGMHVLERMGRGHDMDISPAFGLPLNDQSCSFCGQCANVCPVGAIIEKDNTNLVWEKLHDPTKHVMVQIAPAVRVSIGEEIGLESGLISNGKLVAAMKHLGFNHVYDTNFTADLTIMEEGTELISRINNGGTLPLMTSCCPGWINMAEQEFPEILPHISSCKSPQQMFGTLAKSYYATKTNMDPEDIYVVSVMPCTAKKYEATREEFSVDGKHPDVDVVITTRELGKMFRQMGIDVNRLPEVEFDSPFGITTGAAALFGASGGVTEAALRTVYEIVNERPLEDIVFNSVRGMDGLKEAEVNLAGTTVKVAVSHSLSNARKLIEEVIAGKSPYTFIEIMACPGGCIGGGGQPYGTTNEVREHRLASTYIVDGNMIYRKSHQNPDIHKLYEEYLQQPNSHIAHKLLHTDYQYRKKRT</sequence>
<dbReference type="InterPro" id="IPR050340">
    <property type="entry name" value="Cytosolic_Fe-S_CAF"/>
</dbReference>